<dbReference type="SUPFAM" id="SSF50685">
    <property type="entry name" value="Barwin-like endoglucanases"/>
    <property type="match status" value="1"/>
</dbReference>
<dbReference type="SMART" id="SM00925">
    <property type="entry name" value="MltA"/>
    <property type="match status" value="1"/>
</dbReference>
<protein>
    <submittedName>
        <fullName evidence="2">MltA</fullName>
    </submittedName>
</protein>
<dbReference type="GO" id="GO:0004553">
    <property type="term" value="F:hydrolase activity, hydrolyzing O-glycosyl compounds"/>
    <property type="evidence" value="ECO:0007669"/>
    <property type="project" value="InterPro"/>
</dbReference>
<evidence type="ECO:0000259" key="1">
    <source>
        <dbReference type="SMART" id="SM00925"/>
    </source>
</evidence>
<dbReference type="PANTHER" id="PTHR30124:SF0">
    <property type="entry name" value="MEMBRANE-BOUND LYTIC MUREIN TRANSGLYCOSYLASE A"/>
    <property type="match status" value="1"/>
</dbReference>
<accession>A0A060C1V5</accession>
<dbReference type="Pfam" id="PF03562">
    <property type="entry name" value="MltA"/>
    <property type="match status" value="1"/>
</dbReference>
<dbReference type="Gene3D" id="2.40.240.50">
    <property type="entry name" value="Barwin-like endoglucanases"/>
    <property type="match status" value="1"/>
</dbReference>
<sequence length="150" mass="15709">AAACADPETDPTTFFARHFSPIVLNDGKGLATGYFEPEIAGLYAAAPGAAPVLSRPPELVDLNLKDWGISGGTIRGLVKGNRVVRAPDRAAIERGAFAGRGLELAWAADPVDLFFLQIQGSGRMAMPDGKICASAMTARTAMAMWQSASC</sequence>
<dbReference type="PANTHER" id="PTHR30124">
    <property type="entry name" value="MEMBRANE-BOUND LYTIC MUREIN TRANSGLYCOSYLASE A"/>
    <property type="match status" value="1"/>
</dbReference>
<dbReference type="GO" id="GO:0009253">
    <property type="term" value="P:peptidoglycan catabolic process"/>
    <property type="evidence" value="ECO:0007669"/>
    <property type="project" value="TreeGrafter"/>
</dbReference>
<name>A0A060C1V5_9SPHN</name>
<dbReference type="AlphaFoldDB" id="A0A060C1V5"/>
<reference evidence="2" key="1">
    <citation type="journal article" date="2013" name="Environ. Microbiol.">
        <title>Seasonally variable intestinal metagenomes of the red palm weevil (Rhynchophorus ferrugineus).</title>
        <authorList>
            <person name="Jia S."/>
            <person name="Zhang X."/>
            <person name="Zhang G."/>
            <person name="Yin A."/>
            <person name="Zhang S."/>
            <person name="Li F."/>
            <person name="Wang L."/>
            <person name="Zhao D."/>
            <person name="Yun Q."/>
            <person name="Tala"/>
            <person name="Wang J."/>
            <person name="Sun G."/>
            <person name="Baabdullah M."/>
            <person name="Yu X."/>
            <person name="Hu S."/>
            <person name="Al-Mssallem I.S."/>
            <person name="Yu J."/>
        </authorList>
    </citation>
    <scope>NUCLEOTIDE SEQUENCE</scope>
</reference>
<dbReference type="InterPro" id="IPR036908">
    <property type="entry name" value="RlpA-like_sf"/>
</dbReference>
<evidence type="ECO:0000313" key="2">
    <source>
        <dbReference type="EMBL" id="AIA86731.1"/>
    </source>
</evidence>
<dbReference type="GO" id="GO:0008933">
    <property type="term" value="F:peptidoglycan lytic transglycosylase activity"/>
    <property type="evidence" value="ECO:0007669"/>
    <property type="project" value="TreeGrafter"/>
</dbReference>
<proteinExistence type="predicted"/>
<dbReference type="EMBL" id="KF119464">
    <property type="protein sequence ID" value="AIA86731.1"/>
    <property type="molecule type" value="Genomic_DNA"/>
</dbReference>
<organism evidence="2">
    <name type="scientific">uncultured Sphingobium sp</name>
    <dbReference type="NCBI Taxonomy" id="316087"/>
    <lineage>
        <taxon>Bacteria</taxon>
        <taxon>Pseudomonadati</taxon>
        <taxon>Pseudomonadota</taxon>
        <taxon>Alphaproteobacteria</taxon>
        <taxon>Sphingomonadales</taxon>
        <taxon>Sphingomonadaceae</taxon>
        <taxon>Sphingobium</taxon>
        <taxon>environmental samples</taxon>
    </lineage>
</organism>
<dbReference type="InterPro" id="IPR005300">
    <property type="entry name" value="MltA_B"/>
</dbReference>
<feature type="non-terminal residue" evidence="2">
    <location>
        <position position="1"/>
    </location>
</feature>
<dbReference type="InterPro" id="IPR026044">
    <property type="entry name" value="MltA"/>
</dbReference>
<feature type="domain" description="Lytic transglycosylase MltA" evidence="1">
    <location>
        <begin position="38"/>
        <end position="149"/>
    </location>
</feature>